<keyword evidence="3" id="KW-1185">Reference proteome</keyword>
<dbReference type="Gene3D" id="6.20.150.10">
    <property type="match status" value="1"/>
</dbReference>
<accession>A0A4R1K4T2</accession>
<name>A0A4R1K4T2_9GAMM</name>
<dbReference type="AlphaFoldDB" id="A0A4R1K4T2"/>
<feature type="domain" description="Gp5/Type VI secretion system Vgr protein OB-fold" evidence="1">
    <location>
        <begin position="20"/>
        <end position="91"/>
    </location>
</feature>
<evidence type="ECO:0000259" key="1">
    <source>
        <dbReference type="Pfam" id="PF04717"/>
    </source>
</evidence>
<dbReference type="EMBL" id="SMGD01000011">
    <property type="protein sequence ID" value="TCK58950.1"/>
    <property type="molecule type" value="Genomic_DNA"/>
</dbReference>
<protein>
    <submittedName>
        <fullName evidence="2">Phage baseplate assembly protein V</fullName>
    </submittedName>
</protein>
<dbReference type="OrthoDB" id="4931325at2"/>
<comment type="caution">
    <text evidence="2">The sequence shown here is derived from an EMBL/GenBank/DDBJ whole genome shotgun (WGS) entry which is preliminary data.</text>
</comment>
<dbReference type="Gene3D" id="2.40.50.230">
    <property type="entry name" value="Gp5 N-terminal domain"/>
    <property type="match status" value="1"/>
</dbReference>
<gene>
    <name evidence="2" type="ORF">EV690_1109</name>
</gene>
<dbReference type="Proteomes" id="UP000295565">
    <property type="component" value="Unassembled WGS sequence"/>
</dbReference>
<reference evidence="2 3" key="1">
    <citation type="submission" date="2019-03" db="EMBL/GenBank/DDBJ databases">
        <title>Genomic Encyclopedia of Type Strains, Phase IV (KMG-IV): sequencing the most valuable type-strain genomes for metagenomic binning, comparative biology and taxonomic classification.</title>
        <authorList>
            <person name="Goeker M."/>
        </authorList>
    </citation>
    <scope>NUCLEOTIDE SEQUENCE [LARGE SCALE GENOMIC DNA]</scope>
    <source>
        <strain evidence="2 3">DSM 18577</strain>
    </source>
</reference>
<dbReference type="InterPro" id="IPR013046">
    <property type="entry name" value="GpV/Gp45"/>
</dbReference>
<organism evidence="2 3">
    <name type="scientific">Celerinatantimonas diazotrophica</name>
    <dbReference type="NCBI Taxonomy" id="412034"/>
    <lineage>
        <taxon>Bacteria</taxon>
        <taxon>Pseudomonadati</taxon>
        <taxon>Pseudomonadota</taxon>
        <taxon>Gammaproteobacteria</taxon>
        <taxon>Celerinatantimonadaceae</taxon>
        <taxon>Celerinatantimonas</taxon>
    </lineage>
</organism>
<dbReference type="NCBIfam" id="TIGR01644">
    <property type="entry name" value="phage_P2_V"/>
    <property type="match status" value="1"/>
</dbReference>
<dbReference type="InterPro" id="IPR037026">
    <property type="entry name" value="Vgr_OB-fold_dom_sf"/>
</dbReference>
<proteinExistence type="predicted"/>
<sequence>MSDESQILRDIQRRLSNLVRKGRVHSVDFTQTPPRVRVEYAPRATTTWLPWVGGRASSQSRTDWEPLAVGEQCLILSQSGELSAGVVLPAMLDSQSPPPSTSADEHVTQYADGTQTRYNRKTHQLSVMVKGDVSVQCDNNLSCQAGGDITLSATGNMKLKAARIDLNE</sequence>
<dbReference type="InterPro" id="IPR006531">
    <property type="entry name" value="Gp5/Vgr_OB"/>
</dbReference>
<dbReference type="Pfam" id="PF04717">
    <property type="entry name" value="Phage_base_V"/>
    <property type="match status" value="1"/>
</dbReference>
<evidence type="ECO:0000313" key="3">
    <source>
        <dbReference type="Proteomes" id="UP000295565"/>
    </source>
</evidence>
<evidence type="ECO:0000313" key="2">
    <source>
        <dbReference type="EMBL" id="TCK58950.1"/>
    </source>
</evidence>
<dbReference type="RefSeq" id="WP_131911887.1">
    <property type="nucleotide sequence ID" value="NZ_OU594967.1"/>
</dbReference>
<dbReference type="SUPFAM" id="SSF69349">
    <property type="entry name" value="Phage fibre proteins"/>
    <property type="match status" value="1"/>
</dbReference>